<proteinExistence type="inferred from homology"/>
<dbReference type="PATRIC" id="fig|1291734.4.peg.1702"/>
<dbReference type="GO" id="GO:0032259">
    <property type="term" value="P:methylation"/>
    <property type="evidence" value="ECO:0007669"/>
    <property type="project" value="UniProtKB-KW"/>
</dbReference>
<dbReference type="AlphaFoldDB" id="A0A0R1JR36"/>
<name>A0A0R1JR36_9LACO</name>
<feature type="domain" description="Methylated-DNA-[protein]-cysteine S-methyltransferase DNA binding" evidence="9">
    <location>
        <begin position="79"/>
        <end position="158"/>
    </location>
</feature>
<keyword evidence="7" id="KW-0234">DNA repair</keyword>
<keyword evidence="5" id="KW-0808">Transferase</keyword>
<dbReference type="FunFam" id="1.10.10.10:FF:000214">
    <property type="entry name" value="Methylated-DNA--protein-cysteine methyltransferase"/>
    <property type="match status" value="1"/>
</dbReference>
<dbReference type="EMBL" id="AZDJ01000003">
    <property type="protein sequence ID" value="KRK73824.1"/>
    <property type="molecule type" value="Genomic_DNA"/>
</dbReference>
<keyword evidence="11" id="KW-1185">Reference proteome</keyword>
<dbReference type="InterPro" id="IPR014048">
    <property type="entry name" value="MethylDNA_cys_MeTrfase_DNA-bd"/>
</dbReference>
<evidence type="ECO:0000256" key="5">
    <source>
        <dbReference type="ARBA" id="ARBA00022679"/>
    </source>
</evidence>
<dbReference type="CDD" id="cd06445">
    <property type="entry name" value="ATase"/>
    <property type="match status" value="1"/>
</dbReference>
<dbReference type="PANTHER" id="PTHR10815:SF5">
    <property type="entry name" value="METHYLATED-DNA--PROTEIN-CYSTEINE METHYLTRANSFERASE"/>
    <property type="match status" value="1"/>
</dbReference>
<dbReference type="RefSeq" id="WP_056950002.1">
    <property type="nucleotide sequence ID" value="NZ_AZDJ01000003.1"/>
</dbReference>
<dbReference type="GO" id="GO:0006281">
    <property type="term" value="P:DNA repair"/>
    <property type="evidence" value="ECO:0007669"/>
    <property type="project" value="UniProtKB-KW"/>
</dbReference>
<dbReference type="PROSITE" id="PS00374">
    <property type="entry name" value="MGMT"/>
    <property type="match status" value="1"/>
</dbReference>
<evidence type="ECO:0000256" key="4">
    <source>
        <dbReference type="ARBA" id="ARBA00022603"/>
    </source>
</evidence>
<reference evidence="10 11" key="1">
    <citation type="journal article" date="2015" name="Genome Announc.">
        <title>Expanding the biotechnology potential of lactobacilli through comparative genomics of 213 strains and associated genera.</title>
        <authorList>
            <person name="Sun Z."/>
            <person name="Harris H.M."/>
            <person name="McCann A."/>
            <person name="Guo C."/>
            <person name="Argimon S."/>
            <person name="Zhang W."/>
            <person name="Yang X."/>
            <person name="Jeffery I.B."/>
            <person name="Cooney J.C."/>
            <person name="Kagawa T.F."/>
            <person name="Liu W."/>
            <person name="Song Y."/>
            <person name="Salvetti E."/>
            <person name="Wrobel A."/>
            <person name="Rasinkangas P."/>
            <person name="Parkhill J."/>
            <person name="Rea M.C."/>
            <person name="O'Sullivan O."/>
            <person name="Ritari J."/>
            <person name="Douillard F.P."/>
            <person name="Paul Ross R."/>
            <person name="Yang R."/>
            <person name="Briner A.E."/>
            <person name="Felis G.E."/>
            <person name="de Vos W.M."/>
            <person name="Barrangou R."/>
            <person name="Klaenhammer T.R."/>
            <person name="Caufield P.W."/>
            <person name="Cui Y."/>
            <person name="Zhang H."/>
            <person name="O'Toole P.W."/>
        </authorList>
    </citation>
    <scope>NUCLEOTIDE SEQUENCE [LARGE SCALE GENOMIC DNA]</scope>
    <source>
        <strain evidence="10 11">JCM 17158</strain>
    </source>
</reference>
<evidence type="ECO:0000256" key="7">
    <source>
        <dbReference type="ARBA" id="ARBA00023204"/>
    </source>
</evidence>
<evidence type="ECO:0000256" key="8">
    <source>
        <dbReference type="ARBA" id="ARBA00049348"/>
    </source>
</evidence>
<gene>
    <name evidence="10" type="ORF">FD02_GL001654</name>
</gene>
<protein>
    <recommendedName>
        <fullName evidence="3">methylated-DNA--[protein]-cysteine S-methyltransferase</fullName>
        <ecNumber evidence="3">2.1.1.63</ecNumber>
    </recommendedName>
</protein>
<keyword evidence="6" id="KW-0227">DNA damage</keyword>
<dbReference type="EC" id="2.1.1.63" evidence="3"/>
<evidence type="ECO:0000256" key="6">
    <source>
        <dbReference type="ARBA" id="ARBA00022763"/>
    </source>
</evidence>
<comment type="caution">
    <text evidence="10">The sequence shown here is derived from an EMBL/GenBank/DDBJ whole genome shotgun (WGS) entry which is preliminary data.</text>
</comment>
<dbReference type="Gene3D" id="1.10.10.10">
    <property type="entry name" value="Winged helix-like DNA-binding domain superfamily/Winged helix DNA-binding domain"/>
    <property type="match status" value="1"/>
</dbReference>
<evidence type="ECO:0000259" key="9">
    <source>
        <dbReference type="Pfam" id="PF01035"/>
    </source>
</evidence>
<dbReference type="InterPro" id="IPR036217">
    <property type="entry name" value="MethylDNA_cys_MeTrfase_DNAb"/>
</dbReference>
<evidence type="ECO:0000256" key="1">
    <source>
        <dbReference type="ARBA" id="ARBA00001286"/>
    </source>
</evidence>
<keyword evidence="4" id="KW-0489">Methyltransferase</keyword>
<dbReference type="NCBIfam" id="TIGR00589">
    <property type="entry name" value="ogt"/>
    <property type="match status" value="1"/>
</dbReference>
<evidence type="ECO:0000256" key="3">
    <source>
        <dbReference type="ARBA" id="ARBA00011918"/>
    </source>
</evidence>
<dbReference type="GO" id="GO:0003908">
    <property type="term" value="F:methylated-DNA-[protein]-cysteine S-methyltransferase activity"/>
    <property type="evidence" value="ECO:0007669"/>
    <property type="project" value="UniProtKB-EC"/>
</dbReference>
<dbReference type="Pfam" id="PF01035">
    <property type="entry name" value="DNA_binding_1"/>
    <property type="match status" value="1"/>
</dbReference>
<comment type="catalytic activity">
    <reaction evidence="8">
        <text>a 6-O-methyl-2'-deoxyguanosine in DNA + L-cysteinyl-[protein] = S-methyl-L-cysteinyl-[protein] + a 2'-deoxyguanosine in DNA</text>
        <dbReference type="Rhea" id="RHEA:24000"/>
        <dbReference type="Rhea" id="RHEA-COMP:10131"/>
        <dbReference type="Rhea" id="RHEA-COMP:10132"/>
        <dbReference type="Rhea" id="RHEA-COMP:11367"/>
        <dbReference type="Rhea" id="RHEA-COMP:11368"/>
        <dbReference type="ChEBI" id="CHEBI:29950"/>
        <dbReference type="ChEBI" id="CHEBI:82612"/>
        <dbReference type="ChEBI" id="CHEBI:85445"/>
        <dbReference type="ChEBI" id="CHEBI:85448"/>
        <dbReference type="EC" id="2.1.1.63"/>
    </reaction>
</comment>
<dbReference type="InterPro" id="IPR001497">
    <property type="entry name" value="MethylDNA_cys_MeTrfase_AS"/>
</dbReference>
<dbReference type="PANTHER" id="PTHR10815">
    <property type="entry name" value="METHYLATED-DNA--PROTEIN-CYSTEINE METHYLTRANSFERASE"/>
    <property type="match status" value="1"/>
</dbReference>
<evidence type="ECO:0000313" key="10">
    <source>
        <dbReference type="EMBL" id="KRK73824.1"/>
    </source>
</evidence>
<dbReference type="Proteomes" id="UP000051804">
    <property type="component" value="Unassembled WGS sequence"/>
</dbReference>
<dbReference type="OrthoDB" id="9802228at2"/>
<dbReference type="STRING" id="1291734.FD02_GL001654"/>
<comment type="catalytic activity">
    <reaction evidence="1">
        <text>a 4-O-methyl-thymidine in DNA + L-cysteinyl-[protein] = a thymidine in DNA + S-methyl-L-cysteinyl-[protein]</text>
        <dbReference type="Rhea" id="RHEA:53428"/>
        <dbReference type="Rhea" id="RHEA-COMP:10131"/>
        <dbReference type="Rhea" id="RHEA-COMP:10132"/>
        <dbReference type="Rhea" id="RHEA-COMP:13555"/>
        <dbReference type="Rhea" id="RHEA-COMP:13556"/>
        <dbReference type="ChEBI" id="CHEBI:29950"/>
        <dbReference type="ChEBI" id="CHEBI:82612"/>
        <dbReference type="ChEBI" id="CHEBI:137386"/>
        <dbReference type="ChEBI" id="CHEBI:137387"/>
        <dbReference type="EC" id="2.1.1.63"/>
    </reaction>
</comment>
<evidence type="ECO:0000313" key="11">
    <source>
        <dbReference type="Proteomes" id="UP000051804"/>
    </source>
</evidence>
<evidence type="ECO:0000256" key="2">
    <source>
        <dbReference type="ARBA" id="ARBA00008711"/>
    </source>
</evidence>
<comment type="similarity">
    <text evidence="2">Belongs to the MGMT family.</text>
</comment>
<dbReference type="SUPFAM" id="SSF46767">
    <property type="entry name" value="Methylated DNA-protein cysteine methyltransferase, C-terminal domain"/>
    <property type="match status" value="1"/>
</dbReference>
<organism evidence="10 11">
    <name type="scientific">Lacticaseibacillus nasuensis JCM 17158</name>
    <dbReference type="NCBI Taxonomy" id="1291734"/>
    <lineage>
        <taxon>Bacteria</taxon>
        <taxon>Bacillati</taxon>
        <taxon>Bacillota</taxon>
        <taxon>Bacilli</taxon>
        <taxon>Lactobacillales</taxon>
        <taxon>Lactobacillaceae</taxon>
        <taxon>Lacticaseibacillus</taxon>
    </lineage>
</organism>
<dbReference type="InterPro" id="IPR036388">
    <property type="entry name" value="WH-like_DNA-bd_sf"/>
</dbReference>
<accession>A0A0R1JR36</accession>
<sequence length="164" mass="17171">MTYYYQHLTLHHDYLIVTNDNGALAFVGSPDAGLAEAGRFGLTSLIDSALAAPAVAGVRALLTGQARRYAGALALTGTAFQQQVWAGLQQIPYGATWTYGQLATAIGRPTAVRAVATAVGKNPAMVVVPCHRVIRSDGQIGQFRGGVAMKRALLVLEAGGVSEF</sequence>